<dbReference type="InterPro" id="IPR013325">
    <property type="entry name" value="RNA_pol_sigma_r2"/>
</dbReference>
<keyword evidence="5" id="KW-0804">Transcription</keyword>
<dbReference type="GO" id="GO:0003677">
    <property type="term" value="F:DNA binding"/>
    <property type="evidence" value="ECO:0007669"/>
    <property type="project" value="UniProtKB-KW"/>
</dbReference>
<dbReference type="GO" id="GO:0016987">
    <property type="term" value="F:sigma factor activity"/>
    <property type="evidence" value="ECO:0007669"/>
    <property type="project" value="UniProtKB-KW"/>
</dbReference>
<feature type="domain" description="Putative zinc-finger" evidence="9">
    <location>
        <begin position="208"/>
        <end position="241"/>
    </location>
</feature>
<dbReference type="InterPro" id="IPR007627">
    <property type="entry name" value="RNA_pol_sigma70_r2"/>
</dbReference>
<keyword evidence="7" id="KW-0472">Membrane</keyword>
<keyword evidence="2" id="KW-0805">Transcription regulation</keyword>
<feature type="transmembrane region" description="Helical" evidence="7">
    <location>
        <begin position="262"/>
        <end position="290"/>
    </location>
</feature>
<dbReference type="SUPFAM" id="SSF88946">
    <property type="entry name" value="Sigma2 domain of RNA polymerase sigma factors"/>
    <property type="match status" value="1"/>
</dbReference>
<keyword evidence="4" id="KW-0238">DNA-binding</keyword>
<evidence type="ECO:0000313" key="11">
    <source>
        <dbReference type="Proteomes" id="UP000487268"/>
    </source>
</evidence>
<evidence type="ECO:0000259" key="8">
    <source>
        <dbReference type="Pfam" id="PF04542"/>
    </source>
</evidence>
<evidence type="ECO:0000256" key="6">
    <source>
        <dbReference type="SAM" id="MobiDB-lite"/>
    </source>
</evidence>
<dbReference type="PANTHER" id="PTHR43133">
    <property type="entry name" value="RNA POLYMERASE ECF-TYPE SIGMA FACTO"/>
    <property type="match status" value="1"/>
</dbReference>
<keyword evidence="7" id="KW-1133">Transmembrane helix</keyword>
<dbReference type="Gene3D" id="1.10.10.1320">
    <property type="entry name" value="Anti-sigma factor, zinc-finger domain"/>
    <property type="match status" value="1"/>
</dbReference>
<dbReference type="PANTHER" id="PTHR43133:SF8">
    <property type="entry name" value="RNA POLYMERASE SIGMA FACTOR HI_1459-RELATED"/>
    <property type="match status" value="1"/>
</dbReference>
<feature type="domain" description="RNA polymerase sigma-70 region 2" evidence="8">
    <location>
        <begin position="33"/>
        <end position="100"/>
    </location>
</feature>
<accession>A0A7K0BVM0</accession>
<dbReference type="InterPro" id="IPR036388">
    <property type="entry name" value="WH-like_DNA-bd_sf"/>
</dbReference>
<keyword evidence="3" id="KW-0731">Sigma factor</keyword>
<evidence type="ECO:0000256" key="5">
    <source>
        <dbReference type="ARBA" id="ARBA00023163"/>
    </source>
</evidence>
<feature type="transmembrane region" description="Helical" evidence="7">
    <location>
        <begin position="302"/>
        <end position="320"/>
    </location>
</feature>
<name>A0A7K0BVM0_9ACTN</name>
<evidence type="ECO:0000259" key="9">
    <source>
        <dbReference type="Pfam" id="PF13490"/>
    </source>
</evidence>
<dbReference type="Proteomes" id="UP000487268">
    <property type="component" value="Unassembled WGS sequence"/>
</dbReference>
<evidence type="ECO:0000256" key="7">
    <source>
        <dbReference type="SAM" id="Phobius"/>
    </source>
</evidence>
<comment type="similarity">
    <text evidence="1">Belongs to the sigma-70 factor family. ECF subfamily.</text>
</comment>
<dbReference type="EMBL" id="WEGH01000002">
    <property type="protein sequence ID" value="MQY04942.1"/>
    <property type="molecule type" value="Genomic_DNA"/>
</dbReference>
<gene>
    <name evidence="10" type="ORF">ACRB68_30050</name>
</gene>
<evidence type="ECO:0000313" key="10">
    <source>
        <dbReference type="EMBL" id="MQY04942.1"/>
    </source>
</evidence>
<dbReference type="AlphaFoldDB" id="A0A7K0BVM0"/>
<evidence type="ECO:0008006" key="12">
    <source>
        <dbReference type="Google" id="ProtNLM"/>
    </source>
</evidence>
<dbReference type="Pfam" id="PF04542">
    <property type="entry name" value="Sigma70_r2"/>
    <property type="match status" value="1"/>
</dbReference>
<dbReference type="Pfam" id="PF13490">
    <property type="entry name" value="zf-HC2"/>
    <property type="match status" value="1"/>
</dbReference>
<dbReference type="InterPro" id="IPR013324">
    <property type="entry name" value="RNA_pol_sigma_r3/r4-like"/>
</dbReference>
<dbReference type="GO" id="GO:0006352">
    <property type="term" value="P:DNA-templated transcription initiation"/>
    <property type="evidence" value="ECO:0007669"/>
    <property type="project" value="InterPro"/>
</dbReference>
<sequence length="818" mass="84584">MSESVTDTAVAEASDAALIARIRAGEHAAYGTLYERHLDAARGLARHLIGGDAAEDAVQETFAKILDVLQRGGGPQEGFRPYLLTSVRRTVYDRYRGEKRLHTTDEIEVFDPGVPFEDPALAGLERSMIVRAFRALPERWQAVLWHTEIEGARPAEVAPLLGLTANGVAALAYRAREGLRQAYLQMHLAEPDAPIGSGAAVPPATDRCRPVLDKLGAYVRDGLARRDARSVERHLDDCARCKAIYAEIADVNGTLREGLGPLVLGAAAAAYLAAAKGGGLAAGGGVLGWFRHLPKRQQQATAGAAAAVLVGLLAGGMVLASTGEPLKPRPKPPAAAPAAPAPAPPAKPGAPGGKPKPKPPAKAAPKPKPKPAPGASTPKPAAAPAAQPPAKMTARIGTVGTLLRQQPGIVAMTVRNDGGSPSKDVLAIVDLPPDVAYAGGATGRNSVMFTPLRPPGDGWACRPGAGGTVRCTHAPLPARSATSAYLDVRVGAAAPYDTPPAVTLRAGGAPLTARAEEGVAADGMPARFAADGHVRAVQTGNALLGCDTADAGCRRAMDREGDERDDDFWDMTPIDRDDDKGTSSSSAATLDVPAGGKVLWAGLYWSGVADGDVPATAKLRGPGGAYQAVKAAETRRGRLPDFGVYQAFADVTEQVRAAGGGTWWGADVPTVPGTAHYAGWALVAVVEDPKAPFQQAMVLDDARALGPQAGDRLEARVNGLLTAARPARIGLVAWEGDAGLTGDRFSLDGRALTPETGDRSADNVLDSAADGAIGPKLTFGIDVDYFSVTLGRHPVLSLSTGRDALFAGVVTVTAPMRS</sequence>
<dbReference type="InterPro" id="IPR014284">
    <property type="entry name" value="RNA_pol_sigma-70_dom"/>
</dbReference>
<dbReference type="NCBIfam" id="TIGR02937">
    <property type="entry name" value="sigma70-ECF"/>
    <property type="match status" value="1"/>
</dbReference>
<keyword evidence="11" id="KW-1185">Reference proteome</keyword>
<feature type="region of interest" description="Disordered" evidence="6">
    <location>
        <begin position="323"/>
        <end position="390"/>
    </location>
</feature>
<feature type="region of interest" description="Disordered" evidence="6">
    <location>
        <begin position="557"/>
        <end position="588"/>
    </location>
</feature>
<feature type="compositionally biased region" description="Basic residues" evidence="6">
    <location>
        <begin position="355"/>
        <end position="369"/>
    </location>
</feature>
<dbReference type="Gene3D" id="1.10.1740.10">
    <property type="match status" value="1"/>
</dbReference>
<dbReference type="RefSeq" id="WP_328594224.1">
    <property type="nucleotide sequence ID" value="NZ_WEGH01000002.1"/>
</dbReference>
<comment type="caution">
    <text evidence="10">The sequence shown here is derived from an EMBL/GenBank/DDBJ whole genome shotgun (WGS) entry which is preliminary data.</text>
</comment>
<evidence type="ECO:0000256" key="4">
    <source>
        <dbReference type="ARBA" id="ARBA00023125"/>
    </source>
</evidence>
<feature type="compositionally biased region" description="Low complexity" evidence="6">
    <location>
        <begin position="373"/>
        <end position="390"/>
    </location>
</feature>
<evidence type="ECO:0000256" key="2">
    <source>
        <dbReference type="ARBA" id="ARBA00023015"/>
    </source>
</evidence>
<evidence type="ECO:0000256" key="1">
    <source>
        <dbReference type="ARBA" id="ARBA00010641"/>
    </source>
</evidence>
<dbReference type="InterPro" id="IPR039425">
    <property type="entry name" value="RNA_pol_sigma-70-like"/>
</dbReference>
<dbReference type="InterPro" id="IPR041916">
    <property type="entry name" value="Anti_sigma_zinc_sf"/>
</dbReference>
<feature type="compositionally biased region" description="Pro residues" evidence="6">
    <location>
        <begin position="331"/>
        <end position="348"/>
    </location>
</feature>
<dbReference type="SUPFAM" id="SSF88659">
    <property type="entry name" value="Sigma3 and sigma4 domains of RNA polymerase sigma factors"/>
    <property type="match status" value="1"/>
</dbReference>
<dbReference type="Gene3D" id="1.10.10.10">
    <property type="entry name" value="Winged helix-like DNA-binding domain superfamily/Winged helix DNA-binding domain"/>
    <property type="match status" value="1"/>
</dbReference>
<dbReference type="InterPro" id="IPR027383">
    <property type="entry name" value="Znf_put"/>
</dbReference>
<reference evidence="10 11" key="1">
    <citation type="submission" date="2019-10" db="EMBL/GenBank/DDBJ databases">
        <title>Actinomadura rubteroloni sp. nov. and Actinomadura macrotermitis sp. nov., isolated from the gut of fungus growing-termite Macrotermes natalensis.</title>
        <authorList>
            <person name="Benndorf R."/>
            <person name="Martin K."/>
            <person name="Kuefner M."/>
            <person name="De Beer W."/>
            <person name="Kaster A.-K."/>
            <person name="Vollmers J."/>
            <person name="Poulsen M."/>
            <person name="Beemelmanns C."/>
        </authorList>
    </citation>
    <scope>NUCLEOTIDE SEQUENCE [LARGE SCALE GENOMIC DNA]</scope>
    <source>
        <strain evidence="10 11">RB68</strain>
    </source>
</reference>
<organism evidence="10 11">
    <name type="scientific">Actinomadura macrotermitis</name>
    <dbReference type="NCBI Taxonomy" id="2585200"/>
    <lineage>
        <taxon>Bacteria</taxon>
        <taxon>Bacillati</taxon>
        <taxon>Actinomycetota</taxon>
        <taxon>Actinomycetes</taxon>
        <taxon>Streptosporangiales</taxon>
        <taxon>Thermomonosporaceae</taxon>
        <taxon>Actinomadura</taxon>
    </lineage>
</organism>
<keyword evidence="7" id="KW-0812">Transmembrane</keyword>
<protein>
    <recommendedName>
        <fullName evidence="12">Sigma-70 family RNA polymerase sigma factor</fullName>
    </recommendedName>
</protein>
<evidence type="ECO:0000256" key="3">
    <source>
        <dbReference type="ARBA" id="ARBA00023082"/>
    </source>
</evidence>
<proteinExistence type="inferred from homology"/>